<proteinExistence type="predicted"/>
<dbReference type="Proteomes" id="UP000245207">
    <property type="component" value="Unassembled WGS sequence"/>
</dbReference>
<dbReference type="EMBL" id="PKPP01002203">
    <property type="protein sequence ID" value="PWA76913.1"/>
    <property type="molecule type" value="Genomic_DNA"/>
</dbReference>
<accession>A0A2U1NTQ7</accession>
<dbReference type="AlphaFoldDB" id="A0A2U1NTQ7"/>
<sequence>MFHKSIGLKYNGYCCSVPLEHCAKHCSLANHPVPATVDTRNPTVPYHSGGCDKQVKMWPLGGGQPETDAIHHMAVSQVSWISKMNMLDSEKWDKILRLAKLLIDNGRSECMFPTAGSYGHIALEGENKEVKQEKNGVYGKVKLVSERYTHAVCGSVMNVPGVDLLLVSC</sequence>
<comment type="caution">
    <text evidence="1">The sequence shown here is derived from an EMBL/GenBank/DDBJ whole genome shotgun (WGS) entry which is preliminary data.</text>
</comment>
<gene>
    <name evidence="1" type="ORF">CTI12_AA175150</name>
</gene>
<evidence type="ECO:0000313" key="1">
    <source>
        <dbReference type="EMBL" id="PWA76913.1"/>
    </source>
</evidence>
<keyword evidence="2" id="KW-1185">Reference proteome</keyword>
<evidence type="ECO:0000313" key="2">
    <source>
        <dbReference type="Proteomes" id="UP000245207"/>
    </source>
</evidence>
<name>A0A2U1NTQ7_ARTAN</name>
<protein>
    <submittedName>
        <fullName evidence="1">Protein RAE1</fullName>
    </submittedName>
</protein>
<reference evidence="1 2" key="1">
    <citation type="journal article" date="2018" name="Mol. Plant">
        <title>The genome of Artemisia annua provides insight into the evolution of Asteraceae family and artemisinin biosynthesis.</title>
        <authorList>
            <person name="Shen Q."/>
            <person name="Zhang L."/>
            <person name="Liao Z."/>
            <person name="Wang S."/>
            <person name="Yan T."/>
            <person name="Shi P."/>
            <person name="Liu M."/>
            <person name="Fu X."/>
            <person name="Pan Q."/>
            <person name="Wang Y."/>
            <person name="Lv Z."/>
            <person name="Lu X."/>
            <person name="Zhang F."/>
            <person name="Jiang W."/>
            <person name="Ma Y."/>
            <person name="Chen M."/>
            <person name="Hao X."/>
            <person name="Li L."/>
            <person name="Tang Y."/>
            <person name="Lv G."/>
            <person name="Zhou Y."/>
            <person name="Sun X."/>
            <person name="Brodelius P.E."/>
            <person name="Rose J.K.C."/>
            <person name="Tang K."/>
        </authorList>
    </citation>
    <scope>NUCLEOTIDE SEQUENCE [LARGE SCALE GENOMIC DNA]</scope>
    <source>
        <strain evidence="2">cv. Huhao1</strain>
        <tissue evidence="1">Leaf</tissue>
    </source>
</reference>
<dbReference type="STRING" id="35608.A0A2U1NTQ7"/>
<dbReference type="OrthoDB" id="256303at2759"/>
<organism evidence="1 2">
    <name type="scientific">Artemisia annua</name>
    <name type="common">Sweet wormwood</name>
    <dbReference type="NCBI Taxonomy" id="35608"/>
    <lineage>
        <taxon>Eukaryota</taxon>
        <taxon>Viridiplantae</taxon>
        <taxon>Streptophyta</taxon>
        <taxon>Embryophyta</taxon>
        <taxon>Tracheophyta</taxon>
        <taxon>Spermatophyta</taxon>
        <taxon>Magnoliopsida</taxon>
        <taxon>eudicotyledons</taxon>
        <taxon>Gunneridae</taxon>
        <taxon>Pentapetalae</taxon>
        <taxon>asterids</taxon>
        <taxon>campanulids</taxon>
        <taxon>Asterales</taxon>
        <taxon>Asteraceae</taxon>
        <taxon>Asteroideae</taxon>
        <taxon>Anthemideae</taxon>
        <taxon>Artemisiinae</taxon>
        <taxon>Artemisia</taxon>
    </lineage>
</organism>